<organism evidence="1">
    <name type="scientific">Anguilla anguilla</name>
    <name type="common">European freshwater eel</name>
    <name type="synonym">Muraena anguilla</name>
    <dbReference type="NCBI Taxonomy" id="7936"/>
    <lineage>
        <taxon>Eukaryota</taxon>
        <taxon>Metazoa</taxon>
        <taxon>Chordata</taxon>
        <taxon>Craniata</taxon>
        <taxon>Vertebrata</taxon>
        <taxon>Euteleostomi</taxon>
        <taxon>Actinopterygii</taxon>
        <taxon>Neopterygii</taxon>
        <taxon>Teleostei</taxon>
        <taxon>Anguilliformes</taxon>
        <taxon>Anguillidae</taxon>
        <taxon>Anguilla</taxon>
    </lineage>
</organism>
<reference evidence="1" key="1">
    <citation type="submission" date="2014-11" db="EMBL/GenBank/DDBJ databases">
        <authorList>
            <person name="Amaro Gonzalez C."/>
        </authorList>
    </citation>
    <scope>NUCLEOTIDE SEQUENCE</scope>
</reference>
<dbReference type="EMBL" id="GBXM01094529">
    <property type="protein sequence ID" value="JAH14048.1"/>
    <property type="molecule type" value="Transcribed_RNA"/>
</dbReference>
<protein>
    <submittedName>
        <fullName evidence="1">Uncharacterized protein</fullName>
    </submittedName>
</protein>
<dbReference type="AlphaFoldDB" id="A0A0E9QD51"/>
<accession>A0A0E9QD51</accession>
<sequence>MQLFKISKYKETPEVQSRVSNRLNSARSSNIYTYVVLYTYPRIFPFFI</sequence>
<evidence type="ECO:0000313" key="1">
    <source>
        <dbReference type="EMBL" id="JAH14048.1"/>
    </source>
</evidence>
<name>A0A0E9QD51_ANGAN</name>
<reference evidence="1" key="2">
    <citation type="journal article" date="2015" name="Fish Shellfish Immunol.">
        <title>Early steps in the European eel (Anguilla anguilla)-Vibrio vulnificus interaction in the gills: Role of the RtxA13 toxin.</title>
        <authorList>
            <person name="Callol A."/>
            <person name="Pajuelo D."/>
            <person name="Ebbesson L."/>
            <person name="Teles M."/>
            <person name="MacKenzie S."/>
            <person name="Amaro C."/>
        </authorList>
    </citation>
    <scope>NUCLEOTIDE SEQUENCE</scope>
</reference>
<proteinExistence type="predicted"/>